<evidence type="ECO:0000313" key="13">
    <source>
        <dbReference type="EMBL" id="KXB35186.1"/>
    </source>
</evidence>
<feature type="domain" description="Galactose-1-phosphate uridyl transferase N-terminal" evidence="11">
    <location>
        <begin position="86"/>
        <end position="268"/>
    </location>
</feature>
<dbReference type="AlphaFoldDB" id="A0A133XW71"/>
<dbReference type="PATRIC" id="fig|1393034.3.peg.533"/>
<evidence type="ECO:0000256" key="10">
    <source>
        <dbReference type="HAMAP-Rule" id="MF_00571"/>
    </source>
</evidence>
<evidence type="ECO:0000256" key="2">
    <source>
        <dbReference type="ARBA" id="ARBA00004496"/>
    </source>
</evidence>
<protein>
    <recommendedName>
        <fullName evidence="10">Galactose-1-phosphate uridylyltransferase</fullName>
        <shortName evidence="10">Gal-1-P uridylyltransferase</shortName>
        <ecNumber evidence="10">2.7.7.12</ecNumber>
    </recommendedName>
    <alternativeName>
        <fullName evidence="10">UDP-glucose--hexose-1-phosphate uridylyltransferase</fullName>
    </alternativeName>
</protein>
<evidence type="ECO:0000259" key="12">
    <source>
        <dbReference type="Pfam" id="PF02744"/>
    </source>
</evidence>
<dbReference type="Pfam" id="PF01087">
    <property type="entry name" value="GalP_UDP_transf"/>
    <property type="match status" value="1"/>
</dbReference>
<evidence type="ECO:0000256" key="9">
    <source>
        <dbReference type="ARBA" id="ARBA00023277"/>
    </source>
</evidence>
<accession>A0A133XW71</accession>
<name>A0A133XW71_9ACTN</name>
<evidence type="ECO:0000256" key="4">
    <source>
        <dbReference type="ARBA" id="ARBA00008706"/>
    </source>
</evidence>
<evidence type="ECO:0000313" key="14">
    <source>
        <dbReference type="Proteomes" id="UP000070675"/>
    </source>
</evidence>
<comment type="similarity">
    <text evidence="4 10">Belongs to the galactose-1-phosphate uridylyltransferase type 2 family.</text>
</comment>
<comment type="subcellular location">
    <subcellularLocation>
        <location evidence="2 10">Cytoplasm</location>
    </subcellularLocation>
</comment>
<evidence type="ECO:0000256" key="3">
    <source>
        <dbReference type="ARBA" id="ARBA00004947"/>
    </source>
</evidence>
<dbReference type="EC" id="2.7.7.12" evidence="10"/>
<dbReference type="STRING" id="1393034.HMPREF3192_00551"/>
<organism evidence="13 14">
    <name type="scientific">Atopobium deltae</name>
    <dbReference type="NCBI Taxonomy" id="1393034"/>
    <lineage>
        <taxon>Bacteria</taxon>
        <taxon>Bacillati</taxon>
        <taxon>Actinomycetota</taxon>
        <taxon>Coriobacteriia</taxon>
        <taxon>Coriobacteriales</taxon>
        <taxon>Atopobiaceae</taxon>
        <taxon>Atopobium</taxon>
    </lineage>
</organism>
<dbReference type="Proteomes" id="UP000070675">
    <property type="component" value="Unassembled WGS sequence"/>
</dbReference>
<evidence type="ECO:0000256" key="7">
    <source>
        <dbReference type="ARBA" id="ARBA00022695"/>
    </source>
</evidence>
<reference evidence="14" key="1">
    <citation type="submission" date="2016-01" db="EMBL/GenBank/DDBJ databases">
        <authorList>
            <person name="Mitreva M."/>
            <person name="Pepin K.H."/>
            <person name="Mihindukulasuriya K.A."/>
            <person name="Fulton R."/>
            <person name="Fronick C."/>
            <person name="O'Laughlin M."/>
            <person name="Miner T."/>
            <person name="Herter B."/>
            <person name="Rosa B.A."/>
            <person name="Cordes M."/>
            <person name="Tomlinson C."/>
            <person name="Wollam A."/>
            <person name="Palsikar V.B."/>
            <person name="Mardis E.R."/>
            <person name="Wilson R.K."/>
        </authorList>
    </citation>
    <scope>NUCLEOTIDE SEQUENCE [LARGE SCALE GENOMIC DNA]</scope>
    <source>
        <strain evidence="14">DNF00019</strain>
    </source>
</reference>
<keyword evidence="5 10" id="KW-0963">Cytoplasm</keyword>
<dbReference type="InterPro" id="IPR000766">
    <property type="entry name" value="GalP_uridyl_Trfase_II"/>
</dbReference>
<dbReference type="HAMAP" id="MF_00571">
    <property type="entry name" value="GalP_UDP_trans"/>
    <property type="match status" value="1"/>
</dbReference>
<dbReference type="GO" id="GO:0008108">
    <property type="term" value="F:UDP-glucose:hexose-1-phosphate uridylyltransferase activity"/>
    <property type="evidence" value="ECO:0007669"/>
    <property type="project" value="UniProtKB-UniRule"/>
</dbReference>
<dbReference type="GO" id="GO:0006012">
    <property type="term" value="P:galactose metabolic process"/>
    <property type="evidence" value="ECO:0007669"/>
    <property type="project" value="UniProtKB-UniRule"/>
</dbReference>
<feature type="domain" description="Galactose-1-phosphate uridyl transferase C-terminal" evidence="12">
    <location>
        <begin position="284"/>
        <end position="476"/>
    </location>
</feature>
<sequence length="606" mass="67619">MPVATPSDPLAGASDALAIQASIERLCDFCIANELIQPSDYIWAYNRVCASIGLDSFPPSEAWMSSRQQLKCPDRSSFKDYPIEAELMKLAAVGAAHHKDDDTASGKDRIAMHIIGELMPRPSEVQERFFALLRVQGSRAACDYLYQLSCASCYVRKEAIERNLEWISECAGQELEMTINLSKPEKDPKEIALAGKAKKTDCYPACQLCIQNEGFAGRSPSAKQSAHPARTNLRIMPLTLGGESWGFQYSPYAYFSEHGIVMSCSHRPMHIDRQAFSNLLEFVDMFPDYMIGSNADLPIVGGSILSHDHYQCGKHVFPIMHAKLRARYTMGAYPQVALDELIWPVSCIRLVSTDRSQLLDAATSILASWRSYSDESLGIVAHTTDEQGNVVPHNTITPIVRKLVDSAADTNAGNSASTNNAATYEMYLALRCNICSDKHPLGVFHPHEQYHHIKKENIGIIEVMGLAILPARLKRELLALTLLFKTAYTTQMTDDEFFQRCFRDPEISKHATWAKSLKPMLGQQLQHQSEDKASCTVAGEKIADDKPGDEKSDAQLGQHIQKFLLNETAQVFWHVMECAGVFKLNDEGFEHFDDFIKTLGVTRLTK</sequence>
<dbReference type="InterPro" id="IPR005850">
    <property type="entry name" value="GalP_Utransf_C"/>
</dbReference>
<evidence type="ECO:0000256" key="6">
    <source>
        <dbReference type="ARBA" id="ARBA00022679"/>
    </source>
</evidence>
<dbReference type="GO" id="GO:0005737">
    <property type="term" value="C:cytoplasm"/>
    <property type="evidence" value="ECO:0007669"/>
    <property type="project" value="UniProtKB-SubCell"/>
</dbReference>
<keyword evidence="7 10" id="KW-0548">Nucleotidyltransferase</keyword>
<keyword evidence="14" id="KW-1185">Reference proteome</keyword>
<proteinExistence type="inferred from homology"/>
<dbReference type="Pfam" id="PF02744">
    <property type="entry name" value="GalP_UDP_tr_C"/>
    <property type="match status" value="1"/>
</dbReference>
<dbReference type="PANTHER" id="PTHR39191:SF1">
    <property type="entry name" value="DUF4922 DOMAIN-CONTAINING PROTEIN"/>
    <property type="match status" value="1"/>
</dbReference>
<evidence type="ECO:0000256" key="5">
    <source>
        <dbReference type="ARBA" id="ARBA00022490"/>
    </source>
</evidence>
<keyword evidence="8 10" id="KW-0299">Galactose metabolism</keyword>
<evidence type="ECO:0000256" key="8">
    <source>
        <dbReference type="ARBA" id="ARBA00023144"/>
    </source>
</evidence>
<keyword evidence="9 10" id="KW-0119">Carbohydrate metabolism</keyword>
<gene>
    <name evidence="10" type="primary">galT</name>
    <name evidence="13" type="ORF">HMPREF3192_00551</name>
</gene>
<dbReference type="EMBL" id="LSCR01000006">
    <property type="protein sequence ID" value="KXB35186.1"/>
    <property type="molecule type" value="Genomic_DNA"/>
</dbReference>
<comment type="catalytic activity">
    <reaction evidence="1 10">
        <text>alpha-D-galactose 1-phosphate + UDP-alpha-D-glucose = alpha-D-glucose 1-phosphate + UDP-alpha-D-galactose</text>
        <dbReference type="Rhea" id="RHEA:13989"/>
        <dbReference type="ChEBI" id="CHEBI:58336"/>
        <dbReference type="ChEBI" id="CHEBI:58601"/>
        <dbReference type="ChEBI" id="CHEBI:58885"/>
        <dbReference type="ChEBI" id="CHEBI:66914"/>
        <dbReference type="EC" id="2.7.7.12"/>
    </reaction>
</comment>
<keyword evidence="6 10" id="KW-0808">Transferase</keyword>
<dbReference type="RefSeq" id="WP_066305008.1">
    <property type="nucleotide sequence ID" value="NZ_KQ959487.1"/>
</dbReference>
<dbReference type="UniPathway" id="UPA00214"/>
<dbReference type="InterPro" id="IPR005849">
    <property type="entry name" value="GalP_Utransf_N"/>
</dbReference>
<evidence type="ECO:0000256" key="1">
    <source>
        <dbReference type="ARBA" id="ARBA00001107"/>
    </source>
</evidence>
<comment type="pathway">
    <text evidence="3 10">Carbohydrate metabolism; galactose metabolism.</text>
</comment>
<comment type="caution">
    <text evidence="13">The sequence shown here is derived from an EMBL/GenBank/DDBJ whole genome shotgun (WGS) entry which is preliminary data.</text>
</comment>
<dbReference type="PANTHER" id="PTHR39191">
    <property type="entry name" value="GALACTOSE-1-PHOSPHATE URIDYLYLTRANSFERASE"/>
    <property type="match status" value="1"/>
</dbReference>
<evidence type="ECO:0000259" key="11">
    <source>
        <dbReference type="Pfam" id="PF01087"/>
    </source>
</evidence>